<reference evidence="1" key="1">
    <citation type="submission" date="2023-03" db="UniProtKB">
        <authorList>
            <consortium name="EnsemblPlants"/>
        </authorList>
    </citation>
    <scope>IDENTIFICATION</scope>
</reference>
<sequence length="73" mass="8568">MNNLKENLRADMWRKVGKELEGGFEKYKEFMTNGFVLFYEDYLRSSSLKSLKGNEIKEDHCGDVEMGEPQIKD</sequence>
<organism evidence="1">
    <name type="scientific">Cucumis melo</name>
    <name type="common">Muskmelon</name>
    <dbReference type="NCBI Taxonomy" id="3656"/>
    <lineage>
        <taxon>Eukaryota</taxon>
        <taxon>Viridiplantae</taxon>
        <taxon>Streptophyta</taxon>
        <taxon>Embryophyta</taxon>
        <taxon>Tracheophyta</taxon>
        <taxon>Spermatophyta</taxon>
        <taxon>Magnoliopsida</taxon>
        <taxon>eudicotyledons</taxon>
        <taxon>Gunneridae</taxon>
        <taxon>Pentapetalae</taxon>
        <taxon>rosids</taxon>
        <taxon>fabids</taxon>
        <taxon>Cucurbitales</taxon>
        <taxon>Cucurbitaceae</taxon>
        <taxon>Benincaseae</taxon>
        <taxon>Cucumis</taxon>
    </lineage>
</organism>
<protein>
    <submittedName>
        <fullName evidence="1">Uncharacterized protein</fullName>
    </submittedName>
</protein>
<evidence type="ECO:0000313" key="1">
    <source>
        <dbReference type="EnsemblPlants" id="MELO3C029482.2.1"/>
    </source>
</evidence>
<accession>A0A9I9E6K6</accession>
<dbReference type="EnsemblPlants" id="MELO3C029482.2.1">
    <property type="protein sequence ID" value="MELO3C029482.2.1"/>
    <property type="gene ID" value="MELO3C029482.2"/>
</dbReference>
<dbReference type="AlphaFoldDB" id="A0A9I9E6K6"/>
<dbReference type="Gramene" id="MELO3C029482.2.1">
    <property type="protein sequence ID" value="MELO3C029482.2.1"/>
    <property type="gene ID" value="MELO3C029482.2"/>
</dbReference>
<name>A0A9I9E6K6_CUCME</name>
<proteinExistence type="predicted"/>